<evidence type="ECO:0000313" key="1">
    <source>
        <dbReference type="EMBL" id="QGP93417.1"/>
    </source>
</evidence>
<protein>
    <submittedName>
        <fullName evidence="1">Uncharacterized protein</fullName>
    </submittedName>
</protein>
<proteinExistence type="predicted"/>
<dbReference type="EMBL" id="CP046244">
    <property type="protein sequence ID" value="QGP93417.1"/>
    <property type="molecule type" value="Genomic_DNA"/>
</dbReference>
<evidence type="ECO:0000313" key="2">
    <source>
        <dbReference type="Proteomes" id="UP000425916"/>
    </source>
</evidence>
<name>A0A6I5ZV39_9FIRM</name>
<keyword evidence="2" id="KW-1185">Reference proteome</keyword>
<gene>
    <name evidence="1" type="ORF">MGLY_28250</name>
</gene>
<reference evidence="1 2" key="1">
    <citation type="submission" date="2019-11" db="EMBL/GenBank/DDBJ databases">
        <title>Genome sequence of Moorella glycerini DSM11254.</title>
        <authorList>
            <person name="Poehlein A."/>
            <person name="Boeer T."/>
            <person name="Daniel R."/>
        </authorList>
    </citation>
    <scope>NUCLEOTIDE SEQUENCE [LARGE SCALE GENOMIC DNA]</scope>
    <source>
        <strain evidence="1 2">DSM 11254</strain>
    </source>
</reference>
<dbReference type="Proteomes" id="UP000425916">
    <property type="component" value="Chromosome"/>
</dbReference>
<sequence length="79" mass="8924">MYRCKSGKHWWLSKEDAGKCCNGYKRVLCIGDIQGCDRTVYEDETETMYGYKWVPVLSGGSPGKEETVNNAREGNLIVV</sequence>
<dbReference type="AlphaFoldDB" id="A0A6I5ZV39"/>
<accession>A0A6I5ZV39</accession>
<organism evidence="1 2">
    <name type="scientific">Neomoorella glycerini</name>
    <dbReference type="NCBI Taxonomy" id="55779"/>
    <lineage>
        <taxon>Bacteria</taxon>
        <taxon>Bacillati</taxon>
        <taxon>Bacillota</taxon>
        <taxon>Clostridia</taxon>
        <taxon>Neomoorellales</taxon>
        <taxon>Neomoorellaceae</taxon>
        <taxon>Neomoorella</taxon>
    </lineage>
</organism>